<dbReference type="InterPro" id="IPR014284">
    <property type="entry name" value="RNA_pol_sigma-70_dom"/>
</dbReference>
<keyword evidence="7" id="KW-1185">Reference proteome</keyword>
<dbReference type="InterPro" id="IPR036388">
    <property type="entry name" value="WH-like_DNA-bd_sf"/>
</dbReference>
<protein>
    <submittedName>
        <fullName evidence="6">Sigma-70 family RNA polymerase sigma factor</fullName>
    </submittedName>
</protein>
<dbReference type="InterPro" id="IPR013324">
    <property type="entry name" value="RNA_pol_sigma_r3/r4-like"/>
</dbReference>
<evidence type="ECO:0000259" key="5">
    <source>
        <dbReference type="Pfam" id="PF07638"/>
    </source>
</evidence>
<proteinExistence type="inferred from homology"/>
<dbReference type="InterPro" id="IPR053812">
    <property type="entry name" value="HTH_Sigma70_ECF-like"/>
</dbReference>
<dbReference type="InterPro" id="IPR013325">
    <property type="entry name" value="RNA_pol_sigma_r2"/>
</dbReference>
<dbReference type="NCBIfam" id="TIGR02937">
    <property type="entry name" value="sigma70-ECF"/>
    <property type="match status" value="1"/>
</dbReference>
<keyword evidence="4" id="KW-0804">Transcription</keyword>
<evidence type="ECO:0000256" key="3">
    <source>
        <dbReference type="ARBA" id="ARBA00023082"/>
    </source>
</evidence>
<dbReference type="AlphaFoldDB" id="A0A385SSA4"/>
<dbReference type="Gene3D" id="1.10.10.10">
    <property type="entry name" value="Winged helix-like DNA-binding domain superfamily/Winged helix DNA-binding domain"/>
    <property type="match status" value="1"/>
</dbReference>
<dbReference type="InterPro" id="IPR039425">
    <property type="entry name" value="RNA_pol_sigma-70-like"/>
</dbReference>
<organism evidence="6 7">
    <name type="scientific">Chryseolinea soli</name>
    <dbReference type="NCBI Taxonomy" id="2321403"/>
    <lineage>
        <taxon>Bacteria</taxon>
        <taxon>Pseudomonadati</taxon>
        <taxon>Bacteroidota</taxon>
        <taxon>Cytophagia</taxon>
        <taxon>Cytophagales</taxon>
        <taxon>Fulvivirgaceae</taxon>
        <taxon>Chryseolinea</taxon>
    </lineage>
</organism>
<evidence type="ECO:0000313" key="6">
    <source>
        <dbReference type="EMBL" id="AYB32540.1"/>
    </source>
</evidence>
<dbReference type="GO" id="GO:0006352">
    <property type="term" value="P:DNA-templated transcription initiation"/>
    <property type="evidence" value="ECO:0007669"/>
    <property type="project" value="InterPro"/>
</dbReference>
<reference evidence="7" key="1">
    <citation type="submission" date="2018-09" db="EMBL/GenBank/DDBJ databases">
        <title>Chryseolinea sp. KIS68-18 isolated from soil.</title>
        <authorList>
            <person name="Weon H.-Y."/>
            <person name="Kwon S.-W."/>
            <person name="Lee S.A."/>
        </authorList>
    </citation>
    <scope>NUCLEOTIDE SEQUENCE [LARGE SCALE GENOMIC DNA]</scope>
    <source>
        <strain evidence="7">KIS68-18</strain>
    </source>
</reference>
<dbReference type="SUPFAM" id="SSF88946">
    <property type="entry name" value="Sigma2 domain of RNA polymerase sigma factors"/>
    <property type="match status" value="1"/>
</dbReference>
<dbReference type="SUPFAM" id="SSF88659">
    <property type="entry name" value="Sigma3 and sigma4 domains of RNA polymerase sigma factors"/>
    <property type="match status" value="1"/>
</dbReference>
<feature type="domain" description="RNA polymerase sigma-70 ECF-like HTH" evidence="5">
    <location>
        <begin position="25"/>
        <end position="179"/>
    </location>
</feature>
<dbReference type="PANTHER" id="PTHR43133">
    <property type="entry name" value="RNA POLYMERASE ECF-TYPE SIGMA FACTO"/>
    <property type="match status" value="1"/>
</dbReference>
<evidence type="ECO:0000256" key="1">
    <source>
        <dbReference type="ARBA" id="ARBA00010641"/>
    </source>
</evidence>
<comment type="similarity">
    <text evidence="1">Belongs to the sigma-70 factor family. ECF subfamily.</text>
</comment>
<sequence>MPELSVIFSDSSMPMNLTDLSDEKLFLKIREGNAAAFDMLFNRYWEKLYRIAYARLKDTDDAQDVVQEVLVRFWNNREKTEIKTSLEMYLMGAVRLQVIDHFRSRKVRERQLQEALDRINLLESSIHDVADYLELEQTLEAIVNEMPAMLKSIYLMRSENMSVKEIASKLGLADQTVKNYISEVLRRLRIALQEKYPEKHLTYLALLITLLNK</sequence>
<accession>A0A385SSA4</accession>
<keyword evidence="3" id="KW-0731">Sigma factor</keyword>
<evidence type="ECO:0000256" key="4">
    <source>
        <dbReference type="ARBA" id="ARBA00023163"/>
    </source>
</evidence>
<dbReference type="PANTHER" id="PTHR43133:SF46">
    <property type="entry name" value="RNA POLYMERASE SIGMA-70 FACTOR ECF SUBFAMILY"/>
    <property type="match status" value="1"/>
</dbReference>
<gene>
    <name evidence="6" type="ORF">D4L85_19025</name>
</gene>
<dbReference type="Proteomes" id="UP000266183">
    <property type="component" value="Chromosome"/>
</dbReference>
<evidence type="ECO:0000313" key="7">
    <source>
        <dbReference type="Proteomes" id="UP000266183"/>
    </source>
</evidence>
<name>A0A385SSA4_9BACT</name>
<keyword evidence="2" id="KW-0805">Transcription regulation</keyword>
<dbReference type="KEGG" id="chk:D4L85_19025"/>
<dbReference type="GO" id="GO:0016987">
    <property type="term" value="F:sigma factor activity"/>
    <property type="evidence" value="ECO:0007669"/>
    <property type="project" value="UniProtKB-KW"/>
</dbReference>
<dbReference type="EMBL" id="CP032382">
    <property type="protein sequence ID" value="AYB32540.1"/>
    <property type="molecule type" value="Genomic_DNA"/>
</dbReference>
<evidence type="ECO:0000256" key="2">
    <source>
        <dbReference type="ARBA" id="ARBA00023015"/>
    </source>
</evidence>
<dbReference type="Pfam" id="PF07638">
    <property type="entry name" value="Sigma70_ECF"/>
    <property type="match status" value="1"/>
</dbReference>
<dbReference type="Gene3D" id="1.10.1740.10">
    <property type="match status" value="1"/>
</dbReference>